<organism evidence="2 3">
    <name type="scientific">Cinnamomum micranthum f. kanehirae</name>
    <dbReference type="NCBI Taxonomy" id="337451"/>
    <lineage>
        <taxon>Eukaryota</taxon>
        <taxon>Viridiplantae</taxon>
        <taxon>Streptophyta</taxon>
        <taxon>Embryophyta</taxon>
        <taxon>Tracheophyta</taxon>
        <taxon>Spermatophyta</taxon>
        <taxon>Magnoliopsida</taxon>
        <taxon>Magnoliidae</taxon>
        <taxon>Laurales</taxon>
        <taxon>Lauraceae</taxon>
        <taxon>Cinnamomum</taxon>
    </lineage>
</organism>
<dbReference type="Proteomes" id="UP000283530">
    <property type="component" value="Unassembled WGS sequence"/>
</dbReference>
<dbReference type="EMBL" id="QPKB01000012">
    <property type="protein sequence ID" value="RWR96483.1"/>
    <property type="molecule type" value="Genomic_DNA"/>
</dbReference>
<comment type="caution">
    <text evidence="2">The sequence shown here is derived from an EMBL/GenBank/DDBJ whole genome shotgun (WGS) entry which is preliminary data.</text>
</comment>
<dbReference type="InterPro" id="IPR029058">
    <property type="entry name" value="AB_hydrolase_fold"/>
</dbReference>
<keyword evidence="3" id="KW-1185">Reference proteome</keyword>
<dbReference type="AlphaFoldDB" id="A0A3S4PYL7"/>
<dbReference type="OrthoDB" id="58570at2759"/>
<reference evidence="2 3" key="1">
    <citation type="journal article" date="2019" name="Nat. Plants">
        <title>Stout camphor tree genome fills gaps in understanding of flowering plant genome evolution.</title>
        <authorList>
            <person name="Chaw S.M."/>
            <person name="Liu Y.C."/>
            <person name="Wu Y.W."/>
            <person name="Wang H.Y."/>
            <person name="Lin C.I."/>
            <person name="Wu C.S."/>
            <person name="Ke H.M."/>
            <person name="Chang L.Y."/>
            <person name="Hsu C.Y."/>
            <person name="Yang H.T."/>
            <person name="Sudianto E."/>
            <person name="Hsu M.H."/>
            <person name="Wu K.P."/>
            <person name="Wang L.N."/>
            <person name="Leebens-Mack J.H."/>
            <person name="Tsai I.J."/>
        </authorList>
    </citation>
    <scope>NUCLEOTIDE SEQUENCE [LARGE SCALE GENOMIC DNA]</scope>
    <source>
        <strain evidence="3">cv. Chaw 1501</strain>
        <tissue evidence="2">Young leaves</tissue>
    </source>
</reference>
<feature type="region of interest" description="Disordered" evidence="1">
    <location>
        <begin position="1"/>
        <end position="24"/>
    </location>
</feature>
<evidence type="ECO:0000313" key="3">
    <source>
        <dbReference type="Proteomes" id="UP000283530"/>
    </source>
</evidence>
<dbReference type="SUPFAM" id="SSF53474">
    <property type="entry name" value="alpha/beta-Hydrolases"/>
    <property type="match status" value="1"/>
</dbReference>
<dbReference type="PANTHER" id="PTHR31479">
    <property type="entry name" value="ALPHA/BETA-HYDROLASES SUPERFAMILY PROTEIN"/>
    <property type="match status" value="1"/>
</dbReference>
<protein>
    <submittedName>
        <fullName evidence="2">GDSL esterase/lipase</fullName>
    </submittedName>
</protein>
<evidence type="ECO:0000256" key="1">
    <source>
        <dbReference type="SAM" id="MobiDB-lite"/>
    </source>
</evidence>
<dbReference type="Gene3D" id="3.40.50.1820">
    <property type="entry name" value="alpha/beta hydrolase"/>
    <property type="match status" value="1"/>
</dbReference>
<sequence length="244" mass="27704">MGKGKGSGGKNDFNKSGPKDLTHVDWKNPDHKRIVAACLVMGVYVLESDRQEKSFKDALAKPWFRSFKFQLFVELIDPRDKSIYGAIYRFESPSHLPPEAPEFVIAFRGTMLKKRSFYQDLKLDFSIILQYFHRTKRSKIAIAEVTRIVKDNPNVWLAGHSLGSALAVQAGKSAAKANDFLETFLFNPPFPRVKQWISKAKGKFTAILVTLFKGPHQLSEDDELTKTEWSLKTEWSPCSSISMT</sequence>
<proteinExistence type="predicted"/>
<name>A0A3S4PYL7_9MAGN</name>
<evidence type="ECO:0000313" key="2">
    <source>
        <dbReference type="EMBL" id="RWR96483.1"/>
    </source>
</evidence>
<gene>
    <name evidence="2" type="ORF">CKAN_02587300</name>
</gene>
<accession>A0A3S4PYL7</accession>
<dbReference type="PANTHER" id="PTHR31479:SF2">
    <property type="entry name" value="ALPHA_BETA-HYDROLASES SUPERFAMILY PROTEIN"/>
    <property type="match status" value="1"/>
</dbReference>